<protein>
    <submittedName>
        <fullName evidence="1">Uncharacterized protein</fullName>
    </submittedName>
</protein>
<accession>A0ABV8FVR8</accession>
<proteinExistence type="predicted"/>
<dbReference type="EMBL" id="JBHSBI010000001">
    <property type="protein sequence ID" value="MFC4005810.1"/>
    <property type="molecule type" value="Genomic_DNA"/>
</dbReference>
<name>A0ABV8FVR8_9ACTN</name>
<dbReference type="Proteomes" id="UP001595851">
    <property type="component" value="Unassembled WGS sequence"/>
</dbReference>
<comment type="caution">
    <text evidence="1">The sequence shown here is derived from an EMBL/GenBank/DDBJ whole genome shotgun (WGS) entry which is preliminary data.</text>
</comment>
<sequence>MSHSVVPPTRLRVPYITAYDEEAVPYRLTFARDREATDGWRLSYTDAIPLDWMFGVLWSRQGLHRRGQPRWKLVNTLRQRNAMLRLLCQVCGQPAAGPDGRVSWVLADDPGGPATGEGYTNAPPTCRQCVPEALIACPRLRRGAAVYSVGEAEPYGVIANVMGPDPAGAIVVEPNAVIPLDAFHRLEYALAVQLLVALRDLRPIPLLMAA</sequence>
<evidence type="ECO:0000313" key="1">
    <source>
        <dbReference type="EMBL" id="MFC4005810.1"/>
    </source>
</evidence>
<dbReference type="RefSeq" id="WP_379525979.1">
    <property type="nucleotide sequence ID" value="NZ_JBHSBI010000001.1"/>
</dbReference>
<organism evidence="1 2">
    <name type="scientific">Nonomuraea purpurea</name>
    <dbReference type="NCBI Taxonomy" id="1849276"/>
    <lineage>
        <taxon>Bacteria</taxon>
        <taxon>Bacillati</taxon>
        <taxon>Actinomycetota</taxon>
        <taxon>Actinomycetes</taxon>
        <taxon>Streptosporangiales</taxon>
        <taxon>Streptosporangiaceae</taxon>
        <taxon>Nonomuraea</taxon>
    </lineage>
</organism>
<reference evidence="2" key="1">
    <citation type="journal article" date="2019" name="Int. J. Syst. Evol. Microbiol.">
        <title>The Global Catalogue of Microorganisms (GCM) 10K type strain sequencing project: providing services to taxonomists for standard genome sequencing and annotation.</title>
        <authorList>
            <consortium name="The Broad Institute Genomics Platform"/>
            <consortium name="The Broad Institute Genome Sequencing Center for Infectious Disease"/>
            <person name="Wu L."/>
            <person name="Ma J."/>
        </authorList>
    </citation>
    <scope>NUCLEOTIDE SEQUENCE [LARGE SCALE GENOMIC DNA]</scope>
    <source>
        <strain evidence="2">TBRC 1276</strain>
    </source>
</reference>
<keyword evidence="2" id="KW-1185">Reference proteome</keyword>
<evidence type="ECO:0000313" key="2">
    <source>
        <dbReference type="Proteomes" id="UP001595851"/>
    </source>
</evidence>
<gene>
    <name evidence="1" type="ORF">ACFOY2_01150</name>
</gene>